<evidence type="ECO:0000313" key="2">
    <source>
        <dbReference type="EMBL" id="PVD29213.1"/>
    </source>
</evidence>
<keyword evidence="3" id="KW-1185">Reference proteome</keyword>
<gene>
    <name evidence="2" type="ORF">C0Q70_11810</name>
</gene>
<protein>
    <submittedName>
        <fullName evidence="2">Uncharacterized protein</fullName>
    </submittedName>
</protein>
<dbReference type="AlphaFoldDB" id="A0A2T7P743"/>
<dbReference type="EMBL" id="PZQS01000006">
    <property type="protein sequence ID" value="PVD29213.1"/>
    <property type="molecule type" value="Genomic_DNA"/>
</dbReference>
<proteinExistence type="predicted"/>
<evidence type="ECO:0000313" key="3">
    <source>
        <dbReference type="Proteomes" id="UP000245119"/>
    </source>
</evidence>
<accession>A0A2T7P743</accession>
<name>A0A2T7P743_POMCA</name>
<sequence length="128" mass="13670">MKSLLARSAVTHRPQIKDDPRLSSCNFPLDPPHGQASHGKWLSNCSSGPGGGQVAPPDAKPGAIFHSQFQLYKLAVYVWDEVHWDKRKECAPAKGGGPSITECISGPARMTSVSGLGCSEEVGRSRDS</sequence>
<feature type="region of interest" description="Disordered" evidence="1">
    <location>
        <begin position="1"/>
        <end position="59"/>
    </location>
</feature>
<reference evidence="2 3" key="1">
    <citation type="submission" date="2018-04" db="EMBL/GenBank/DDBJ databases">
        <title>The genome of golden apple snail Pomacea canaliculata provides insight into stress tolerance and invasive adaptation.</title>
        <authorList>
            <person name="Liu C."/>
            <person name="Liu B."/>
            <person name="Ren Y."/>
            <person name="Zhang Y."/>
            <person name="Wang H."/>
            <person name="Li S."/>
            <person name="Jiang F."/>
            <person name="Yin L."/>
            <person name="Zhang G."/>
            <person name="Qian W."/>
            <person name="Fan W."/>
        </authorList>
    </citation>
    <scope>NUCLEOTIDE SEQUENCE [LARGE SCALE GENOMIC DNA]</scope>
    <source>
        <strain evidence="2">SZHN2017</strain>
        <tissue evidence="2">Muscle</tissue>
    </source>
</reference>
<dbReference type="Proteomes" id="UP000245119">
    <property type="component" value="Linkage Group LG6"/>
</dbReference>
<evidence type="ECO:0000256" key="1">
    <source>
        <dbReference type="SAM" id="MobiDB-lite"/>
    </source>
</evidence>
<comment type="caution">
    <text evidence="2">The sequence shown here is derived from an EMBL/GenBank/DDBJ whole genome shotgun (WGS) entry which is preliminary data.</text>
</comment>
<organism evidence="2 3">
    <name type="scientific">Pomacea canaliculata</name>
    <name type="common">Golden apple snail</name>
    <dbReference type="NCBI Taxonomy" id="400727"/>
    <lineage>
        <taxon>Eukaryota</taxon>
        <taxon>Metazoa</taxon>
        <taxon>Spiralia</taxon>
        <taxon>Lophotrochozoa</taxon>
        <taxon>Mollusca</taxon>
        <taxon>Gastropoda</taxon>
        <taxon>Caenogastropoda</taxon>
        <taxon>Architaenioglossa</taxon>
        <taxon>Ampullarioidea</taxon>
        <taxon>Ampullariidae</taxon>
        <taxon>Pomacea</taxon>
    </lineage>
</organism>